<evidence type="ECO:0000256" key="1">
    <source>
        <dbReference type="SAM" id="Phobius"/>
    </source>
</evidence>
<dbReference type="NCBIfam" id="NF047611">
    <property type="entry name" value="LIC20162_fam"/>
    <property type="match status" value="1"/>
</dbReference>
<proteinExistence type="predicted"/>
<protein>
    <submittedName>
        <fullName evidence="2">Uncharacterized protein</fullName>
    </submittedName>
</protein>
<dbReference type="OrthoDB" id="342259at2"/>
<keyword evidence="3" id="KW-1185">Reference proteome</keyword>
<evidence type="ECO:0000313" key="3">
    <source>
        <dbReference type="Proteomes" id="UP000298264"/>
    </source>
</evidence>
<dbReference type="AlphaFoldDB" id="A0A4R9LV84"/>
<accession>A0A4R9LV84</accession>
<dbReference type="Proteomes" id="UP000298264">
    <property type="component" value="Unassembled WGS sequence"/>
</dbReference>
<evidence type="ECO:0000313" key="2">
    <source>
        <dbReference type="EMBL" id="TGN14588.1"/>
    </source>
</evidence>
<sequence length="197" mass="23520">MKYKLKRLKFKISEYLIRRQNRFFGTSIYEEINSNPIPNILILLCSGIFLYFFAKNVHYLNDFLYWFVGLLEITKILKISFLDNVKYYQYLSVFVFLYLSLSLLWDLGVLLSRWNVRLVLVKDEVWMIQNSGFGKKLIKFTTKSENLNLEWNHSGLLNILGLNRIVWKKNGQTLGYSPYFFPYGKNKQILDQILKRA</sequence>
<organism evidence="2 3">
    <name type="scientific">Leptospira ilyithenensis</name>
    <dbReference type="NCBI Taxonomy" id="2484901"/>
    <lineage>
        <taxon>Bacteria</taxon>
        <taxon>Pseudomonadati</taxon>
        <taxon>Spirochaetota</taxon>
        <taxon>Spirochaetia</taxon>
        <taxon>Leptospirales</taxon>
        <taxon>Leptospiraceae</taxon>
        <taxon>Leptospira</taxon>
    </lineage>
</organism>
<dbReference type="NCBIfam" id="NF047610">
    <property type="entry name" value="LIMLP_18675_fam"/>
    <property type="match status" value="1"/>
</dbReference>
<keyword evidence="1" id="KW-0472">Membrane</keyword>
<keyword evidence="1" id="KW-1133">Transmembrane helix</keyword>
<comment type="caution">
    <text evidence="2">The sequence shown here is derived from an EMBL/GenBank/DDBJ whole genome shotgun (WGS) entry which is preliminary data.</text>
</comment>
<dbReference type="RefSeq" id="WP_135762538.1">
    <property type="nucleotide sequence ID" value="NZ_RQHV01000002.1"/>
</dbReference>
<feature type="transmembrane region" description="Helical" evidence="1">
    <location>
        <begin position="87"/>
        <end position="111"/>
    </location>
</feature>
<feature type="transmembrane region" description="Helical" evidence="1">
    <location>
        <begin position="37"/>
        <end position="54"/>
    </location>
</feature>
<gene>
    <name evidence="2" type="ORF">EHS11_00940</name>
</gene>
<keyword evidence="1" id="KW-0812">Transmembrane</keyword>
<name>A0A4R9LV84_9LEPT</name>
<dbReference type="EMBL" id="RQHV01000002">
    <property type="protein sequence ID" value="TGN14588.1"/>
    <property type="molecule type" value="Genomic_DNA"/>
</dbReference>
<reference evidence="2" key="1">
    <citation type="journal article" date="2019" name="PLoS Negl. Trop. Dis.">
        <title>Revisiting the worldwide diversity of Leptospira species in the environment.</title>
        <authorList>
            <person name="Vincent A.T."/>
            <person name="Schiettekatte O."/>
            <person name="Bourhy P."/>
            <person name="Veyrier F.J."/>
            <person name="Picardeau M."/>
        </authorList>
    </citation>
    <scope>NUCLEOTIDE SEQUENCE [LARGE SCALE GENOMIC DNA]</scope>
    <source>
        <strain evidence="2">201400974</strain>
    </source>
</reference>